<dbReference type="SMART" id="SM00184">
    <property type="entry name" value="RING"/>
    <property type="match status" value="1"/>
</dbReference>
<evidence type="ECO:0000256" key="7">
    <source>
        <dbReference type="ARBA" id="ARBA00023054"/>
    </source>
</evidence>
<dbReference type="InterPro" id="IPR051051">
    <property type="entry name" value="E3_ubiq-ligase_TRIM/RNF"/>
</dbReference>
<dbReference type="Gene3D" id="4.10.830.40">
    <property type="match status" value="1"/>
</dbReference>
<dbReference type="Pfam" id="PF13765">
    <property type="entry name" value="PRY"/>
    <property type="match status" value="1"/>
</dbReference>
<dbReference type="AlphaFoldDB" id="A0A8C5WBB5"/>
<keyword evidence="14" id="KW-1185">Reference proteome</keyword>
<sequence length="542" mass="62611">MASVDLRDEVTCSICTDIYTDPVTLPCGHSFCRLCITRTWDHQEERESSCPECRHRFRVKPELKRNLRLCNIAESLRSTHPKRDGTGITCTYCIQSPVPAVRTCLHCEASLCEKHLKKHSKSAEHVLTEPTTSLENRKCSVHKKVLEYYCCEDAACICVSCSLAGEHRGHQVETLNEASEKKKEKLRIKEQRLTTQREEAEKRVQNLEELRRQMQVKATGVTEGAIALIRDIREQLEALEKRVLSEISMQEEQVSLRVSDLIRQLEIKKEELSRKMGDIEELCDMMDPVTVLQERESDRDDYCDTEEDTERHDIRVHDVEDLDVGLIFVTLHSGLAEIVTGVMKRRRVLEASDMLLDVNTASDILLDINTAGNDVSISEDLKTVSRTKINQRRTKKPERFQDYPQVLSSSSFSSGRHYWEVEVSESEWWEVGMTYLSIKRRGKQSRIGDNNKSWCLGKYDDNQYSVRHNSNKITLRHRPSCHRLGIFLDYEAGRLSFNELCDPIRHLHTFTAAFTEPLHAVFGVYMTISWVRIDRIWGLCDC</sequence>
<name>A0A8C5WBB5_9ANUR</name>
<keyword evidence="4" id="KW-0833">Ubl conjugation pathway</keyword>
<keyword evidence="7 9" id="KW-0175">Coiled coil</keyword>
<dbReference type="CDD" id="cd16597">
    <property type="entry name" value="RING-HC_TRIM25_C-IV"/>
    <property type="match status" value="1"/>
</dbReference>
<dbReference type="InterPro" id="IPR006574">
    <property type="entry name" value="PRY"/>
</dbReference>
<dbReference type="SMART" id="SM00589">
    <property type="entry name" value="PRY"/>
    <property type="match status" value="1"/>
</dbReference>
<dbReference type="CDD" id="cd12891">
    <property type="entry name" value="SPRY_PRY_C-I_2"/>
    <property type="match status" value="1"/>
</dbReference>
<dbReference type="Gene3D" id="2.60.120.920">
    <property type="match status" value="1"/>
</dbReference>
<dbReference type="Pfam" id="PF00643">
    <property type="entry name" value="zf-B_box"/>
    <property type="match status" value="1"/>
</dbReference>
<dbReference type="InterPro" id="IPR000315">
    <property type="entry name" value="Znf_B-box"/>
</dbReference>
<feature type="coiled-coil region" evidence="9">
    <location>
        <begin position="172"/>
        <end position="282"/>
    </location>
</feature>
<dbReference type="PANTHER" id="PTHR25465">
    <property type="entry name" value="B-BOX DOMAIN CONTAINING"/>
    <property type="match status" value="1"/>
</dbReference>
<dbReference type="Pfam" id="PF00622">
    <property type="entry name" value="SPRY"/>
    <property type="match status" value="1"/>
</dbReference>
<evidence type="ECO:0000259" key="10">
    <source>
        <dbReference type="PROSITE" id="PS50089"/>
    </source>
</evidence>
<dbReference type="PANTHER" id="PTHR25465:SF41">
    <property type="entry name" value="E3 UBIQUITIN-PROTEIN LIGASE RNF135"/>
    <property type="match status" value="1"/>
</dbReference>
<dbReference type="GO" id="GO:0045087">
    <property type="term" value="P:innate immune response"/>
    <property type="evidence" value="ECO:0007669"/>
    <property type="project" value="UniProtKB-KW"/>
</dbReference>
<evidence type="ECO:0000256" key="6">
    <source>
        <dbReference type="ARBA" id="ARBA00022859"/>
    </source>
</evidence>
<keyword evidence="6" id="KW-0391">Immunity</keyword>
<dbReference type="GO" id="GO:0005737">
    <property type="term" value="C:cytoplasm"/>
    <property type="evidence" value="ECO:0007669"/>
    <property type="project" value="UniProtKB-ARBA"/>
</dbReference>
<dbReference type="InterPro" id="IPR043136">
    <property type="entry name" value="B30.2/SPRY_sf"/>
</dbReference>
<dbReference type="SMART" id="SM00336">
    <property type="entry name" value="BBOX"/>
    <property type="match status" value="1"/>
</dbReference>
<protein>
    <submittedName>
        <fullName evidence="13">Uncharacterized protein</fullName>
    </submittedName>
</protein>
<feature type="domain" description="RING-type" evidence="10">
    <location>
        <begin position="12"/>
        <end position="54"/>
    </location>
</feature>
<dbReference type="OrthoDB" id="6105938at2759"/>
<evidence type="ECO:0000256" key="1">
    <source>
        <dbReference type="ARBA" id="ARBA00022588"/>
    </source>
</evidence>
<dbReference type="Pfam" id="PF13445">
    <property type="entry name" value="zf-RING_UBOX"/>
    <property type="match status" value="1"/>
</dbReference>
<keyword evidence="3 8" id="KW-0863">Zinc-finger</keyword>
<evidence type="ECO:0000313" key="14">
    <source>
        <dbReference type="Proteomes" id="UP000694569"/>
    </source>
</evidence>
<dbReference type="InterPro" id="IPR027370">
    <property type="entry name" value="Znf-RING_euk"/>
</dbReference>
<organism evidence="13 14">
    <name type="scientific">Leptobrachium leishanense</name>
    <name type="common">Leishan spiny toad</name>
    <dbReference type="NCBI Taxonomy" id="445787"/>
    <lineage>
        <taxon>Eukaryota</taxon>
        <taxon>Metazoa</taxon>
        <taxon>Chordata</taxon>
        <taxon>Craniata</taxon>
        <taxon>Vertebrata</taxon>
        <taxon>Euteleostomi</taxon>
        <taxon>Amphibia</taxon>
        <taxon>Batrachia</taxon>
        <taxon>Anura</taxon>
        <taxon>Pelobatoidea</taxon>
        <taxon>Megophryidae</taxon>
        <taxon>Leptobrachium</taxon>
    </lineage>
</organism>
<dbReference type="SUPFAM" id="SSF57850">
    <property type="entry name" value="RING/U-box"/>
    <property type="match status" value="1"/>
</dbReference>
<evidence type="ECO:0000256" key="8">
    <source>
        <dbReference type="PROSITE-ProRule" id="PRU00024"/>
    </source>
</evidence>
<accession>A0A8C5WBB5</accession>
<dbReference type="GO" id="GO:0008270">
    <property type="term" value="F:zinc ion binding"/>
    <property type="evidence" value="ECO:0007669"/>
    <property type="project" value="UniProtKB-KW"/>
</dbReference>
<feature type="domain" description="B30.2/SPRY" evidence="12">
    <location>
        <begin position="344"/>
        <end position="540"/>
    </location>
</feature>
<dbReference type="InterPro" id="IPR003649">
    <property type="entry name" value="Bbox_C"/>
</dbReference>
<evidence type="ECO:0000259" key="11">
    <source>
        <dbReference type="PROSITE" id="PS50119"/>
    </source>
</evidence>
<dbReference type="InterPro" id="IPR017907">
    <property type="entry name" value="Znf_RING_CS"/>
</dbReference>
<dbReference type="InterPro" id="IPR001870">
    <property type="entry name" value="B30.2/SPRY"/>
</dbReference>
<dbReference type="CDD" id="cd19769">
    <property type="entry name" value="Bbox2_TRIM16-like"/>
    <property type="match status" value="1"/>
</dbReference>
<dbReference type="Proteomes" id="UP000694569">
    <property type="component" value="Unplaced"/>
</dbReference>
<reference evidence="13" key="2">
    <citation type="submission" date="2025-09" db="UniProtKB">
        <authorList>
            <consortium name="Ensembl"/>
        </authorList>
    </citation>
    <scope>IDENTIFICATION</scope>
</reference>
<dbReference type="InterPro" id="IPR013320">
    <property type="entry name" value="ConA-like_dom_sf"/>
</dbReference>
<dbReference type="GeneTree" id="ENSGT01030000234583"/>
<dbReference type="SMART" id="SM00449">
    <property type="entry name" value="SPRY"/>
    <property type="match status" value="1"/>
</dbReference>
<dbReference type="Gene3D" id="3.30.160.60">
    <property type="entry name" value="Classic Zinc Finger"/>
    <property type="match status" value="1"/>
</dbReference>
<evidence type="ECO:0000256" key="4">
    <source>
        <dbReference type="ARBA" id="ARBA00022786"/>
    </source>
</evidence>
<keyword evidence="2" id="KW-0479">Metal-binding</keyword>
<dbReference type="InterPro" id="IPR003877">
    <property type="entry name" value="SPRY_dom"/>
</dbReference>
<feature type="domain" description="B box-type" evidence="11">
    <location>
        <begin position="134"/>
        <end position="175"/>
    </location>
</feature>
<evidence type="ECO:0000256" key="9">
    <source>
        <dbReference type="SAM" id="Coils"/>
    </source>
</evidence>
<dbReference type="PROSITE" id="PS50188">
    <property type="entry name" value="B302_SPRY"/>
    <property type="match status" value="1"/>
</dbReference>
<dbReference type="Gene3D" id="3.30.40.10">
    <property type="entry name" value="Zinc/RING finger domain, C3HC4 (zinc finger)"/>
    <property type="match status" value="1"/>
</dbReference>
<evidence type="ECO:0000313" key="13">
    <source>
        <dbReference type="Ensembl" id="ENSLLEP00000026292.1"/>
    </source>
</evidence>
<evidence type="ECO:0000256" key="5">
    <source>
        <dbReference type="ARBA" id="ARBA00022833"/>
    </source>
</evidence>
<dbReference type="PROSITE" id="PS50119">
    <property type="entry name" value="ZF_BBOX"/>
    <property type="match status" value="1"/>
</dbReference>
<reference evidence="13" key="1">
    <citation type="submission" date="2025-08" db="UniProtKB">
        <authorList>
            <consortium name="Ensembl"/>
        </authorList>
    </citation>
    <scope>IDENTIFICATION</scope>
</reference>
<dbReference type="InterPro" id="IPR003879">
    <property type="entry name" value="Butyrophylin_SPRY"/>
</dbReference>
<keyword evidence="5" id="KW-0862">Zinc</keyword>
<evidence type="ECO:0000259" key="12">
    <source>
        <dbReference type="PROSITE" id="PS50188"/>
    </source>
</evidence>
<dbReference type="PRINTS" id="PR01407">
    <property type="entry name" value="BUTYPHLNCDUF"/>
</dbReference>
<dbReference type="SUPFAM" id="SSF49899">
    <property type="entry name" value="Concanavalin A-like lectins/glucanases"/>
    <property type="match status" value="1"/>
</dbReference>
<dbReference type="InterPro" id="IPR013083">
    <property type="entry name" value="Znf_RING/FYVE/PHD"/>
</dbReference>
<keyword evidence="1" id="KW-0399">Innate immunity</keyword>
<dbReference type="Ensembl" id="ENSLLET00000027300.1">
    <property type="protein sequence ID" value="ENSLLEP00000026292.1"/>
    <property type="gene ID" value="ENSLLEG00000016693.1"/>
</dbReference>
<proteinExistence type="predicted"/>
<evidence type="ECO:0000256" key="2">
    <source>
        <dbReference type="ARBA" id="ARBA00022723"/>
    </source>
</evidence>
<dbReference type="InterPro" id="IPR001841">
    <property type="entry name" value="Znf_RING"/>
</dbReference>
<dbReference type="PROSITE" id="PS00518">
    <property type="entry name" value="ZF_RING_1"/>
    <property type="match status" value="1"/>
</dbReference>
<dbReference type="SUPFAM" id="SSF57845">
    <property type="entry name" value="B-box zinc-binding domain"/>
    <property type="match status" value="1"/>
</dbReference>
<dbReference type="PROSITE" id="PS50089">
    <property type="entry name" value="ZF_RING_2"/>
    <property type="match status" value="1"/>
</dbReference>
<dbReference type="SMART" id="SM00502">
    <property type="entry name" value="BBC"/>
    <property type="match status" value="1"/>
</dbReference>
<evidence type="ECO:0000256" key="3">
    <source>
        <dbReference type="ARBA" id="ARBA00022771"/>
    </source>
</evidence>